<gene>
    <name evidence="3" type="ORF">EW145_g2230</name>
</gene>
<dbReference type="SUPFAM" id="SSF53756">
    <property type="entry name" value="UDP-Glycosyltransferase/glycogen phosphorylase"/>
    <property type="match status" value="1"/>
</dbReference>
<dbReference type="InterPro" id="IPR002213">
    <property type="entry name" value="UDP_glucos_trans"/>
</dbReference>
<evidence type="ECO:0000256" key="2">
    <source>
        <dbReference type="SAM" id="Phobius"/>
    </source>
</evidence>
<protein>
    <recommendedName>
        <fullName evidence="5">UDP-glycosyltransferases domain-containing protein</fullName>
    </recommendedName>
</protein>
<dbReference type="OrthoDB" id="5835829at2759"/>
<evidence type="ECO:0000313" key="4">
    <source>
        <dbReference type="Proteomes" id="UP000308199"/>
    </source>
</evidence>
<reference evidence="3 4" key="1">
    <citation type="submission" date="2019-02" db="EMBL/GenBank/DDBJ databases">
        <title>Genome sequencing of the rare red list fungi Phellinidium pouzarii.</title>
        <authorList>
            <person name="Buettner E."/>
            <person name="Kellner H."/>
        </authorList>
    </citation>
    <scope>NUCLEOTIDE SEQUENCE [LARGE SCALE GENOMIC DNA]</scope>
    <source>
        <strain evidence="3 4">DSM 108285</strain>
    </source>
</reference>
<sequence length="541" mass="60211">MLTARNSDSPFLGLISTIFSGGFSVNLSMAVFFVMSAVFSVIYKADAKSPPGFIEHLSFISAMANMAHTSALKDGHVLMFAYAFYGHQKPMCDLAVKIIRSRPVYVTVLVGNKLFNTVQKQITSQLKGKETHLLSFIHVIGIDCGESGFDSVATNTAFAAAFRAVFVLQPSMAAQVFMMSAPKELGGRGDFATELEREARVIDLDSKEIIKFAQQLWESTDGKIIEVAGLPPMHDYEVYPQESVYGDNVSVAYMARYMHRLFSECDGVILNTSFFVEPHAILAWKRWLEKRPVYVLGPLALPIESDTQSDVGRHSEAASHEVEDFLDEVLEKFGENCVVYSFGLRSPKKVWAVLDALMTLRIPFVFAHASPVAVIPKNILEKVAAFGLGYVSKWIPQHLILHHKATGWFLTHCGQNSTLESLMEGVPMICWPFRGDQPCNAMNLTTNLNVAYELFEVRNGVHGLSPLLRLGDRSPSGNVDAVRREALDILKLARGKDGEEKRRNTLRIKSDIIKAWGNNGDCIEELSKMLDFADLRMSWNA</sequence>
<proteinExistence type="predicted"/>
<evidence type="ECO:0000313" key="3">
    <source>
        <dbReference type="EMBL" id="THH09130.1"/>
    </source>
</evidence>
<dbReference type="Pfam" id="PF00201">
    <property type="entry name" value="UDPGT"/>
    <property type="match status" value="1"/>
</dbReference>
<keyword evidence="2" id="KW-0812">Transmembrane</keyword>
<keyword evidence="4" id="KW-1185">Reference proteome</keyword>
<dbReference type="Proteomes" id="UP000308199">
    <property type="component" value="Unassembled WGS sequence"/>
</dbReference>
<feature type="transmembrane region" description="Helical" evidence="2">
    <location>
        <begin position="12"/>
        <end position="43"/>
    </location>
</feature>
<dbReference type="PANTHER" id="PTHR48045:SF31">
    <property type="entry name" value="UDP-GLYCOSYLTRANSFERASE 76B1-LIKE"/>
    <property type="match status" value="1"/>
</dbReference>
<keyword evidence="1" id="KW-0808">Transferase</keyword>
<keyword evidence="2" id="KW-1133">Transmembrane helix</keyword>
<evidence type="ECO:0000256" key="1">
    <source>
        <dbReference type="ARBA" id="ARBA00022679"/>
    </source>
</evidence>
<evidence type="ECO:0008006" key="5">
    <source>
        <dbReference type="Google" id="ProtNLM"/>
    </source>
</evidence>
<comment type="caution">
    <text evidence="3">The sequence shown here is derived from an EMBL/GenBank/DDBJ whole genome shotgun (WGS) entry which is preliminary data.</text>
</comment>
<dbReference type="Gene3D" id="3.40.50.2000">
    <property type="entry name" value="Glycogen Phosphorylase B"/>
    <property type="match status" value="3"/>
</dbReference>
<dbReference type="EMBL" id="SGPK01000074">
    <property type="protein sequence ID" value="THH09130.1"/>
    <property type="molecule type" value="Genomic_DNA"/>
</dbReference>
<dbReference type="PANTHER" id="PTHR48045">
    <property type="entry name" value="UDP-GLYCOSYLTRANSFERASE 72B1"/>
    <property type="match status" value="1"/>
</dbReference>
<dbReference type="GO" id="GO:0008194">
    <property type="term" value="F:UDP-glycosyltransferase activity"/>
    <property type="evidence" value="ECO:0007669"/>
    <property type="project" value="InterPro"/>
</dbReference>
<dbReference type="AlphaFoldDB" id="A0A4S4LH44"/>
<organism evidence="3 4">
    <name type="scientific">Phellinidium pouzarii</name>
    <dbReference type="NCBI Taxonomy" id="167371"/>
    <lineage>
        <taxon>Eukaryota</taxon>
        <taxon>Fungi</taxon>
        <taxon>Dikarya</taxon>
        <taxon>Basidiomycota</taxon>
        <taxon>Agaricomycotina</taxon>
        <taxon>Agaricomycetes</taxon>
        <taxon>Hymenochaetales</taxon>
        <taxon>Hymenochaetaceae</taxon>
        <taxon>Phellinidium</taxon>
    </lineage>
</organism>
<accession>A0A4S4LH44</accession>
<name>A0A4S4LH44_9AGAM</name>
<keyword evidence="2" id="KW-0472">Membrane</keyword>
<dbReference type="CDD" id="cd03784">
    <property type="entry name" value="GT1_Gtf-like"/>
    <property type="match status" value="1"/>
</dbReference>